<feature type="transmembrane region" description="Helical" evidence="1">
    <location>
        <begin position="20"/>
        <end position="40"/>
    </location>
</feature>
<sequence>MTKRFLHIITTLQLTPSDKFTIIFLVFNQLLVLTIVIFVITSSQQYKTVRVFNLLSCLLFSVVSQVMLNYYKNRITGFEYLLMKYPNLLINIIYLYRITKSIFLLTQVQASYTQ</sequence>
<organism evidence="2">
    <name type="scientific">Hexamita inflata</name>
    <dbReference type="NCBI Taxonomy" id="28002"/>
    <lineage>
        <taxon>Eukaryota</taxon>
        <taxon>Metamonada</taxon>
        <taxon>Diplomonadida</taxon>
        <taxon>Hexamitidae</taxon>
        <taxon>Hexamitinae</taxon>
        <taxon>Hexamita</taxon>
    </lineage>
</organism>
<gene>
    <name evidence="3" type="ORF">HINF_LOCUS16908</name>
    <name evidence="2" type="ORF">HINF_LOCUS61238</name>
</gene>
<dbReference type="Proteomes" id="UP001642409">
    <property type="component" value="Unassembled WGS sequence"/>
</dbReference>
<evidence type="ECO:0000313" key="3">
    <source>
        <dbReference type="EMBL" id="CAL6000790.1"/>
    </source>
</evidence>
<comment type="caution">
    <text evidence="2">The sequence shown here is derived from an EMBL/GenBank/DDBJ whole genome shotgun (WGS) entry which is preliminary data.</text>
</comment>
<keyword evidence="1" id="KW-0812">Transmembrane</keyword>
<dbReference type="EMBL" id="CAXDID020000042">
    <property type="protein sequence ID" value="CAL6000790.1"/>
    <property type="molecule type" value="Genomic_DNA"/>
</dbReference>
<keyword evidence="1" id="KW-1133">Transmembrane helix</keyword>
<keyword evidence="1" id="KW-0472">Membrane</keyword>
<evidence type="ECO:0000256" key="1">
    <source>
        <dbReference type="SAM" id="Phobius"/>
    </source>
</evidence>
<evidence type="ECO:0000313" key="2">
    <source>
        <dbReference type="EMBL" id="CAI9973593.1"/>
    </source>
</evidence>
<dbReference type="EMBL" id="CATOUU010001125">
    <property type="protein sequence ID" value="CAI9973593.1"/>
    <property type="molecule type" value="Genomic_DNA"/>
</dbReference>
<accession>A0AA86RHK3</accession>
<feature type="transmembrane region" description="Helical" evidence="1">
    <location>
        <begin position="52"/>
        <end position="71"/>
    </location>
</feature>
<reference evidence="3 4" key="2">
    <citation type="submission" date="2024-07" db="EMBL/GenBank/DDBJ databases">
        <authorList>
            <person name="Akdeniz Z."/>
        </authorList>
    </citation>
    <scope>NUCLEOTIDE SEQUENCE [LARGE SCALE GENOMIC DNA]</scope>
</reference>
<name>A0AA86RHK3_9EUKA</name>
<feature type="transmembrane region" description="Helical" evidence="1">
    <location>
        <begin position="77"/>
        <end position="96"/>
    </location>
</feature>
<proteinExistence type="predicted"/>
<reference evidence="2" key="1">
    <citation type="submission" date="2023-06" db="EMBL/GenBank/DDBJ databases">
        <authorList>
            <person name="Kurt Z."/>
        </authorList>
    </citation>
    <scope>NUCLEOTIDE SEQUENCE</scope>
</reference>
<dbReference type="AlphaFoldDB" id="A0AA86RHK3"/>
<protein>
    <submittedName>
        <fullName evidence="3">Hypothetical_protein</fullName>
    </submittedName>
</protein>
<keyword evidence="4" id="KW-1185">Reference proteome</keyword>
<evidence type="ECO:0000313" key="4">
    <source>
        <dbReference type="Proteomes" id="UP001642409"/>
    </source>
</evidence>